<evidence type="ECO:0000313" key="1">
    <source>
        <dbReference type="EMBL" id="GID14098.1"/>
    </source>
</evidence>
<gene>
    <name evidence="1" type="ORF">Aru02nite_49870</name>
</gene>
<dbReference type="EMBL" id="BOMB01000029">
    <property type="protein sequence ID" value="GID14098.1"/>
    <property type="molecule type" value="Genomic_DNA"/>
</dbReference>
<evidence type="ECO:0000313" key="2">
    <source>
        <dbReference type="Proteomes" id="UP000612808"/>
    </source>
</evidence>
<reference evidence="1" key="1">
    <citation type="submission" date="2021-01" db="EMBL/GenBank/DDBJ databases">
        <title>Whole genome shotgun sequence of Actinocatenispora rupis NBRC 107355.</title>
        <authorList>
            <person name="Komaki H."/>
            <person name="Tamura T."/>
        </authorList>
    </citation>
    <scope>NUCLEOTIDE SEQUENCE</scope>
    <source>
        <strain evidence="1">NBRC 107355</strain>
    </source>
</reference>
<keyword evidence="2" id="KW-1185">Reference proteome</keyword>
<dbReference type="Proteomes" id="UP000612808">
    <property type="component" value="Unassembled WGS sequence"/>
</dbReference>
<name>A0A8J3JDS3_9ACTN</name>
<sequence length="126" mass="14420">MKIRETRANGIESDDLACVGQFFSDSVAVQRRAGFPEYAAYLRRDTMTPLGRAPEAAWRRLSGRRARQPLQSEKKAVLLISEGFKVRNRRSDFATHRRKLVPQGVCSQLVSHAQKLARQRRRPNLT</sequence>
<organism evidence="1 2">
    <name type="scientific">Actinocatenispora rupis</name>
    <dbReference type="NCBI Taxonomy" id="519421"/>
    <lineage>
        <taxon>Bacteria</taxon>
        <taxon>Bacillati</taxon>
        <taxon>Actinomycetota</taxon>
        <taxon>Actinomycetes</taxon>
        <taxon>Micromonosporales</taxon>
        <taxon>Micromonosporaceae</taxon>
        <taxon>Actinocatenispora</taxon>
    </lineage>
</organism>
<proteinExistence type="predicted"/>
<comment type="caution">
    <text evidence="1">The sequence shown here is derived from an EMBL/GenBank/DDBJ whole genome shotgun (WGS) entry which is preliminary data.</text>
</comment>
<protein>
    <submittedName>
        <fullName evidence="1">Uncharacterized protein</fullName>
    </submittedName>
</protein>
<accession>A0A8J3JDS3</accession>
<dbReference type="AlphaFoldDB" id="A0A8J3JDS3"/>